<feature type="region of interest" description="Disordered" evidence="1">
    <location>
        <begin position="33"/>
        <end position="188"/>
    </location>
</feature>
<feature type="compositionally biased region" description="Acidic residues" evidence="1">
    <location>
        <begin position="72"/>
        <end position="85"/>
    </location>
</feature>
<name>A0ABP0PV40_9DINO</name>
<organism evidence="2 4">
    <name type="scientific">Durusdinium trenchii</name>
    <dbReference type="NCBI Taxonomy" id="1381693"/>
    <lineage>
        <taxon>Eukaryota</taxon>
        <taxon>Sar</taxon>
        <taxon>Alveolata</taxon>
        <taxon>Dinophyceae</taxon>
        <taxon>Suessiales</taxon>
        <taxon>Symbiodiniaceae</taxon>
        <taxon>Durusdinium</taxon>
    </lineage>
</organism>
<evidence type="ECO:0000313" key="3">
    <source>
        <dbReference type="EMBL" id="CAK9079461.1"/>
    </source>
</evidence>
<feature type="region of interest" description="Disordered" evidence="1">
    <location>
        <begin position="325"/>
        <end position="369"/>
    </location>
</feature>
<accession>A0ABP0PV40</accession>
<evidence type="ECO:0000256" key="1">
    <source>
        <dbReference type="SAM" id="MobiDB-lite"/>
    </source>
</evidence>
<evidence type="ECO:0000313" key="2">
    <source>
        <dbReference type="EMBL" id="CAK9079253.1"/>
    </source>
</evidence>
<sequence>VPSAFYIADGLLALDKAMDGHLLGGNYVDFVPVDGDDEEAPPLANDGGDEHAEFGSGVDEAASDPPSSDEGAVNEEVESEVDEAACDPPSSDEGAVKVELKSELDEAASDPSSDEGALPHDSGDEAGSDPTSSDEGAPAARNPPSHAAVCESESGHEESESVGSDDEMDNPPFAEGVAQPTRKCSTKKEKLKKYWEQFKVGTFQEKIALERARNGLASSSTPAPGLCRPIARSESVDSPESSSSATLILGQHTSSERPRLHRSKPIEFEALDGRDAEMSPTSLPTPRGDGGSDGEESDSDDSASMPSLAGPGEFESMLVEASNNMHCKAPDGRRTKKATKKVKGKGKNKSSGKVASFKRQHKAKGLKAKQPVERVPDPQPMVVGGAANVFCGYDLSLLPEEAYPDLGRENRGQHSYTLGCAEHGVVEVLLRQEAFFVKKVAPGAPGPKGHISWLRVGDPQKAWDLAKERSGFSRAVCFAVLS</sequence>
<gene>
    <name evidence="2" type="ORF">CCMP2556_LOCUS39039</name>
    <name evidence="3" type="ORF">CCMP2556_LOCUS39125</name>
</gene>
<feature type="compositionally biased region" description="Basic residues" evidence="1">
    <location>
        <begin position="334"/>
        <end position="367"/>
    </location>
</feature>
<keyword evidence="4" id="KW-1185">Reference proteome</keyword>
<proteinExistence type="predicted"/>
<reference evidence="2 4" key="1">
    <citation type="submission" date="2024-02" db="EMBL/GenBank/DDBJ databases">
        <authorList>
            <person name="Chen Y."/>
            <person name="Shah S."/>
            <person name="Dougan E. K."/>
            <person name="Thang M."/>
            <person name="Chan C."/>
        </authorList>
    </citation>
    <scope>NUCLEOTIDE SEQUENCE [LARGE SCALE GENOMIC DNA]</scope>
</reference>
<feature type="compositionally biased region" description="Acidic residues" evidence="1">
    <location>
        <begin position="292"/>
        <end position="301"/>
    </location>
</feature>
<feature type="compositionally biased region" description="Basic and acidic residues" evidence="1">
    <location>
        <begin position="254"/>
        <end position="277"/>
    </location>
</feature>
<comment type="caution">
    <text evidence="2">The sequence shown here is derived from an EMBL/GenBank/DDBJ whole genome shotgun (WGS) entry which is preliminary data.</text>
</comment>
<feature type="compositionally biased region" description="Basic and acidic residues" evidence="1">
    <location>
        <begin position="94"/>
        <end position="104"/>
    </location>
</feature>
<evidence type="ECO:0000313" key="4">
    <source>
        <dbReference type="Proteomes" id="UP001642484"/>
    </source>
</evidence>
<dbReference type="EMBL" id="CAXAMN010023653">
    <property type="protein sequence ID" value="CAK9079461.1"/>
    <property type="molecule type" value="Genomic_DNA"/>
</dbReference>
<dbReference type="Proteomes" id="UP001642484">
    <property type="component" value="Unassembled WGS sequence"/>
</dbReference>
<feature type="region of interest" description="Disordered" evidence="1">
    <location>
        <begin position="213"/>
        <end position="311"/>
    </location>
</feature>
<dbReference type="EMBL" id="CAXAMN010023638">
    <property type="protein sequence ID" value="CAK9079253.1"/>
    <property type="molecule type" value="Genomic_DNA"/>
</dbReference>
<feature type="non-terminal residue" evidence="2">
    <location>
        <position position="1"/>
    </location>
</feature>
<protein>
    <submittedName>
        <fullName evidence="2">Uncharacterized protein</fullName>
    </submittedName>
</protein>